<gene>
    <name evidence="8" type="ORF">ACFOLC_14850</name>
</gene>
<keyword evidence="3 6" id="KW-0812">Transmembrane</keyword>
<feature type="transmembrane region" description="Helical" evidence="6">
    <location>
        <begin position="124"/>
        <end position="145"/>
    </location>
</feature>
<evidence type="ECO:0000256" key="2">
    <source>
        <dbReference type="ARBA" id="ARBA00022475"/>
    </source>
</evidence>
<dbReference type="EMBL" id="JBHRXK010000009">
    <property type="protein sequence ID" value="MFC3552281.1"/>
    <property type="molecule type" value="Genomic_DNA"/>
</dbReference>
<comment type="subcellular location">
    <subcellularLocation>
        <location evidence="1">Cell membrane</location>
        <topology evidence="1">Multi-pass membrane protein</topology>
    </subcellularLocation>
</comment>
<feature type="transmembrane region" description="Helical" evidence="6">
    <location>
        <begin position="68"/>
        <end position="87"/>
    </location>
</feature>
<sequence>MPAFPQRIRAAPPRHRNLVQDRAPRPVQHRRMWIGTFYALAAGLMWGLVFVSPLLLPEYPAALQSVGRYLAFGLIALPLAWLDRAALRRLTRADWIEALKLAVIGNLLYYLCLASAIQRAGAPVPTMIIGTLPVVIAVSANLRGAHHASIGRDGRLPWLRLLPSLLLIAAGIGCVNQVELTALRNDADAEPLRYAQGALLAVIAVACWTWYPLRNADWLRAHPERSPRTWATAQGVAILPLALLGYALLWGGMALTGSDFPMPLGPRPGFFVGLMVAIGLFASWLGTLCWNEASQRLPTALAGQLIVFETLAALAYAFVLRGRMPEPLTLLGIALLIAGVLWAVRIKPEPTASEGHAT</sequence>
<evidence type="ECO:0000313" key="8">
    <source>
        <dbReference type="EMBL" id="MFC3552281.1"/>
    </source>
</evidence>
<keyword evidence="2" id="KW-1003">Cell membrane</keyword>
<dbReference type="Proteomes" id="UP001595740">
    <property type="component" value="Unassembled WGS sequence"/>
</dbReference>
<protein>
    <submittedName>
        <fullName evidence="8">DMT family transporter</fullName>
    </submittedName>
</protein>
<keyword evidence="5 6" id="KW-0472">Membrane</keyword>
<feature type="transmembrane region" description="Helical" evidence="6">
    <location>
        <begin position="327"/>
        <end position="344"/>
    </location>
</feature>
<comment type="caution">
    <text evidence="8">The sequence shown here is derived from an EMBL/GenBank/DDBJ whole genome shotgun (WGS) entry which is preliminary data.</text>
</comment>
<name>A0ABV7RWE3_9GAMM</name>
<evidence type="ECO:0000313" key="9">
    <source>
        <dbReference type="Proteomes" id="UP001595740"/>
    </source>
</evidence>
<accession>A0ABV7RWE3</accession>
<evidence type="ECO:0000256" key="4">
    <source>
        <dbReference type="ARBA" id="ARBA00022989"/>
    </source>
</evidence>
<feature type="transmembrane region" description="Helical" evidence="6">
    <location>
        <begin position="302"/>
        <end position="321"/>
    </location>
</feature>
<dbReference type="PANTHER" id="PTHR42920">
    <property type="entry name" value="OS03G0707200 PROTEIN-RELATED"/>
    <property type="match status" value="1"/>
</dbReference>
<evidence type="ECO:0000256" key="3">
    <source>
        <dbReference type="ARBA" id="ARBA00022692"/>
    </source>
</evidence>
<feature type="transmembrane region" description="Helical" evidence="6">
    <location>
        <begin position="231"/>
        <end position="250"/>
    </location>
</feature>
<dbReference type="InterPro" id="IPR037185">
    <property type="entry name" value="EmrE-like"/>
</dbReference>
<evidence type="ECO:0000256" key="6">
    <source>
        <dbReference type="SAM" id="Phobius"/>
    </source>
</evidence>
<dbReference type="Pfam" id="PF00892">
    <property type="entry name" value="EamA"/>
    <property type="match status" value="1"/>
</dbReference>
<dbReference type="InterPro" id="IPR051258">
    <property type="entry name" value="Diverse_Substrate_Transporter"/>
</dbReference>
<evidence type="ECO:0000256" key="1">
    <source>
        <dbReference type="ARBA" id="ARBA00004651"/>
    </source>
</evidence>
<reference evidence="9" key="1">
    <citation type="journal article" date="2019" name="Int. J. Syst. Evol. Microbiol.">
        <title>The Global Catalogue of Microorganisms (GCM) 10K type strain sequencing project: providing services to taxonomists for standard genome sequencing and annotation.</title>
        <authorList>
            <consortium name="The Broad Institute Genomics Platform"/>
            <consortium name="The Broad Institute Genome Sequencing Center for Infectious Disease"/>
            <person name="Wu L."/>
            <person name="Ma J."/>
        </authorList>
    </citation>
    <scope>NUCLEOTIDE SEQUENCE [LARGE SCALE GENOMIC DNA]</scope>
    <source>
        <strain evidence="9">KCTC 42875</strain>
    </source>
</reference>
<proteinExistence type="predicted"/>
<feature type="transmembrane region" description="Helical" evidence="6">
    <location>
        <begin position="157"/>
        <end position="178"/>
    </location>
</feature>
<dbReference type="SUPFAM" id="SSF103481">
    <property type="entry name" value="Multidrug resistance efflux transporter EmrE"/>
    <property type="match status" value="1"/>
</dbReference>
<keyword evidence="4 6" id="KW-1133">Transmembrane helix</keyword>
<dbReference type="RefSeq" id="WP_386760043.1">
    <property type="nucleotide sequence ID" value="NZ_JBHRXK010000009.1"/>
</dbReference>
<organism evidence="8 9">
    <name type="scientific">Lysobacter cavernae</name>
    <dbReference type="NCBI Taxonomy" id="1685901"/>
    <lineage>
        <taxon>Bacteria</taxon>
        <taxon>Pseudomonadati</taxon>
        <taxon>Pseudomonadota</taxon>
        <taxon>Gammaproteobacteria</taxon>
        <taxon>Lysobacterales</taxon>
        <taxon>Lysobacteraceae</taxon>
        <taxon>Lysobacter</taxon>
    </lineage>
</organism>
<feature type="transmembrane region" description="Helical" evidence="6">
    <location>
        <begin position="194"/>
        <end position="211"/>
    </location>
</feature>
<feature type="transmembrane region" description="Helical" evidence="6">
    <location>
        <begin position="99"/>
        <end position="118"/>
    </location>
</feature>
<evidence type="ECO:0000259" key="7">
    <source>
        <dbReference type="Pfam" id="PF00892"/>
    </source>
</evidence>
<feature type="transmembrane region" description="Helical" evidence="6">
    <location>
        <begin position="32"/>
        <end position="56"/>
    </location>
</feature>
<feature type="transmembrane region" description="Helical" evidence="6">
    <location>
        <begin position="270"/>
        <end position="290"/>
    </location>
</feature>
<evidence type="ECO:0000256" key="5">
    <source>
        <dbReference type="ARBA" id="ARBA00023136"/>
    </source>
</evidence>
<dbReference type="PANTHER" id="PTHR42920:SF11">
    <property type="entry name" value="INNER MEMBRANE PROTEIN YTFF"/>
    <property type="match status" value="1"/>
</dbReference>
<keyword evidence="9" id="KW-1185">Reference proteome</keyword>
<feature type="domain" description="EamA" evidence="7">
    <location>
        <begin position="34"/>
        <end position="141"/>
    </location>
</feature>
<dbReference type="InterPro" id="IPR000620">
    <property type="entry name" value="EamA_dom"/>
</dbReference>